<proteinExistence type="predicted"/>
<reference evidence="3 4" key="1">
    <citation type="submission" date="2019-09" db="EMBL/GenBank/DDBJ databases">
        <title>Actinomadura physcomitrii sp. nov., a novel actinomycete isolated from moss [Physcomitrium sphaericum (Ludw) Fuernr].</title>
        <authorList>
            <person name="Liu C."/>
            <person name="Zhuang X."/>
        </authorList>
    </citation>
    <scope>NUCLEOTIDE SEQUENCE [LARGE SCALE GENOMIC DNA]</scope>
    <source>
        <strain evidence="3 4">CYP1-1B</strain>
    </source>
</reference>
<feature type="transmembrane region" description="Helical" evidence="1">
    <location>
        <begin position="32"/>
        <end position="50"/>
    </location>
</feature>
<dbReference type="InterPro" id="IPR005530">
    <property type="entry name" value="SPW"/>
</dbReference>
<feature type="transmembrane region" description="Helical" evidence="1">
    <location>
        <begin position="81"/>
        <end position="101"/>
    </location>
</feature>
<feature type="domain" description="SPW repeat-containing integral membrane" evidence="2">
    <location>
        <begin position="6"/>
        <end position="98"/>
    </location>
</feature>
<keyword evidence="1" id="KW-1133">Transmembrane helix</keyword>
<sequence length="112" mass="11386">MDRFAWQDGVAFVAGLVVLVAPELWGDNAGEQPLMVLGALLMTAGLWALLGGQGVPSWAATAFALLIFVAPWAFGFTGAHASAWTAWIAGGVAAIVGLWGATQAHGGRPAAA</sequence>
<protein>
    <recommendedName>
        <fullName evidence="2">SPW repeat-containing integral membrane domain-containing protein</fullName>
    </recommendedName>
</protein>
<dbReference type="AlphaFoldDB" id="A0A6L3VIH4"/>
<evidence type="ECO:0000313" key="3">
    <source>
        <dbReference type="EMBL" id="KAB2370581.1"/>
    </source>
</evidence>
<keyword evidence="4" id="KW-1185">Reference proteome</keyword>
<keyword evidence="1" id="KW-0812">Transmembrane</keyword>
<name>A0A6L3VIH4_9ACTN</name>
<feature type="transmembrane region" description="Helical" evidence="1">
    <location>
        <begin position="9"/>
        <end position="26"/>
    </location>
</feature>
<keyword evidence="1" id="KW-0472">Membrane</keyword>
<dbReference type="EMBL" id="WBMR01000148">
    <property type="protein sequence ID" value="KAB2370581.1"/>
    <property type="molecule type" value="Genomic_DNA"/>
</dbReference>
<dbReference type="RefSeq" id="WP_151544527.1">
    <property type="nucleotide sequence ID" value="NZ_WBMR01000148.1"/>
</dbReference>
<gene>
    <name evidence="3" type="ORF">F9B16_35115</name>
</gene>
<comment type="caution">
    <text evidence="3">The sequence shown here is derived from an EMBL/GenBank/DDBJ whole genome shotgun (WGS) entry which is preliminary data.</text>
</comment>
<dbReference type="Proteomes" id="UP000483004">
    <property type="component" value="Unassembled WGS sequence"/>
</dbReference>
<dbReference type="Pfam" id="PF03779">
    <property type="entry name" value="SPW"/>
    <property type="match status" value="1"/>
</dbReference>
<evidence type="ECO:0000259" key="2">
    <source>
        <dbReference type="Pfam" id="PF03779"/>
    </source>
</evidence>
<dbReference type="OrthoDB" id="32521at2"/>
<feature type="transmembrane region" description="Helical" evidence="1">
    <location>
        <begin position="57"/>
        <end position="75"/>
    </location>
</feature>
<accession>A0A6L3VIH4</accession>
<organism evidence="3 4">
    <name type="scientific">Actinomadura montaniterrae</name>
    <dbReference type="NCBI Taxonomy" id="1803903"/>
    <lineage>
        <taxon>Bacteria</taxon>
        <taxon>Bacillati</taxon>
        <taxon>Actinomycetota</taxon>
        <taxon>Actinomycetes</taxon>
        <taxon>Streptosporangiales</taxon>
        <taxon>Thermomonosporaceae</taxon>
        <taxon>Actinomadura</taxon>
    </lineage>
</organism>
<evidence type="ECO:0000313" key="4">
    <source>
        <dbReference type="Proteomes" id="UP000483004"/>
    </source>
</evidence>
<evidence type="ECO:0000256" key="1">
    <source>
        <dbReference type="SAM" id="Phobius"/>
    </source>
</evidence>